<dbReference type="Proteomes" id="UP000318815">
    <property type="component" value="Unassembled WGS sequence"/>
</dbReference>
<dbReference type="InterPro" id="IPR041685">
    <property type="entry name" value="AAA_GajA/Old/RecF-like"/>
</dbReference>
<dbReference type="OrthoDB" id="1098190at2"/>
<comment type="caution">
    <text evidence="2">The sequence shown here is derived from an EMBL/GenBank/DDBJ whole genome shotgun (WGS) entry which is preliminary data.</text>
</comment>
<gene>
    <name evidence="2" type="ORF">FEF09_23805</name>
</gene>
<dbReference type="PANTHER" id="PTHR43581:SF4">
    <property type="entry name" value="ATP_GTP PHOSPHATASE"/>
    <property type="match status" value="1"/>
</dbReference>
<dbReference type="RefSeq" id="WP_146307418.1">
    <property type="nucleotide sequence ID" value="NZ_VOHS01000036.1"/>
</dbReference>
<dbReference type="Gene3D" id="3.40.50.300">
    <property type="entry name" value="P-loop containing nucleotide triphosphate hydrolases"/>
    <property type="match status" value="1"/>
</dbReference>
<protein>
    <submittedName>
        <fullName evidence="2">AAA family ATPase</fullName>
    </submittedName>
</protein>
<dbReference type="AlphaFoldDB" id="A0A5C6LKM5"/>
<evidence type="ECO:0000313" key="2">
    <source>
        <dbReference type="EMBL" id="TWV96211.1"/>
    </source>
</evidence>
<dbReference type="EMBL" id="VOHS01000036">
    <property type="protein sequence ID" value="TWV96211.1"/>
    <property type="molecule type" value="Genomic_DNA"/>
</dbReference>
<sequence length="405" mass="47024">MEKISIQNFAGIKELDFEFKSINILIGPQGVGKSVTVKFHYFFRNFFQELARNIILEESTEDLDRIQRDRFVVFFPRHTWPEGDFKITYSLDEVQLNLEKKEGEIQFYYSEYLKSAISKIKAAYKEEVTNLKSLGKISASVERVSELIKIHIHEYLSYNQLFIPAGRSFFANIQSNIFFLLKAQSPLDPFLIEFGATYEDFKRVYKHEQIKGKDNSFDEIIADILNGDYLREDDEDFLVHKDHRKVILSSTSSGQQETLPLIVFLWVLYYGMYRDATIYIEEPEAHLFPDAQKAITQLLARLFNNSEHRFQIFVTTHSPYILSSFNNLLEAGRISELMPEKAKQIAEIVHEEEQLKSGLLTAYSINNGKKDDLIDQETNLITQTILDGISNDIAIEFGKLLDIEF</sequence>
<reference evidence="2 3" key="1">
    <citation type="submission" date="2019-08" db="EMBL/GenBank/DDBJ databases">
        <title>Whole genome sequencing of chitin degrading bacteria Chitinophaga pinensis YS16.</title>
        <authorList>
            <person name="Singh R.P."/>
            <person name="Manchanda G."/>
            <person name="Maurya I.K."/>
            <person name="Joshi N.K."/>
            <person name="Srivastava A.K."/>
        </authorList>
    </citation>
    <scope>NUCLEOTIDE SEQUENCE [LARGE SCALE GENOMIC DNA]</scope>
    <source>
        <strain evidence="2 3">YS-16</strain>
    </source>
</reference>
<dbReference type="InterPro" id="IPR027417">
    <property type="entry name" value="P-loop_NTPase"/>
</dbReference>
<dbReference type="InterPro" id="IPR051396">
    <property type="entry name" value="Bact_Antivir_Def_Nuclease"/>
</dbReference>
<dbReference type="Pfam" id="PF13175">
    <property type="entry name" value="AAA_15"/>
    <property type="match status" value="1"/>
</dbReference>
<organism evidence="2 3">
    <name type="scientific">Chitinophaga pinensis</name>
    <dbReference type="NCBI Taxonomy" id="79329"/>
    <lineage>
        <taxon>Bacteria</taxon>
        <taxon>Pseudomonadati</taxon>
        <taxon>Bacteroidota</taxon>
        <taxon>Chitinophagia</taxon>
        <taxon>Chitinophagales</taxon>
        <taxon>Chitinophagaceae</taxon>
        <taxon>Chitinophaga</taxon>
    </lineage>
</organism>
<evidence type="ECO:0000313" key="3">
    <source>
        <dbReference type="Proteomes" id="UP000318815"/>
    </source>
</evidence>
<evidence type="ECO:0000259" key="1">
    <source>
        <dbReference type="Pfam" id="PF13175"/>
    </source>
</evidence>
<dbReference type="PANTHER" id="PTHR43581">
    <property type="entry name" value="ATP/GTP PHOSPHATASE"/>
    <property type="match status" value="1"/>
</dbReference>
<dbReference type="SUPFAM" id="SSF52540">
    <property type="entry name" value="P-loop containing nucleoside triphosphate hydrolases"/>
    <property type="match status" value="1"/>
</dbReference>
<proteinExistence type="predicted"/>
<accession>A0A5C6LKM5</accession>
<keyword evidence="3" id="KW-1185">Reference proteome</keyword>
<feature type="domain" description="Endonuclease GajA/Old nuclease/RecF-like AAA" evidence="1">
    <location>
        <begin position="206"/>
        <end position="321"/>
    </location>
</feature>
<name>A0A5C6LKM5_9BACT</name>